<gene>
    <name evidence="2" type="ordered locus">CKR_1976</name>
</gene>
<feature type="region of interest" description="Disordered" evidence="1">
    <location>
        <begin position="261"/>
        <end position="290"/>
    </location>
</feature>
<dbReference type="CDD" id="cd09917">
    <property type="entry name" value="F-box_SF"/>
    <property type="match status" value="1"/>
</dbReference>
<evidence type="ECO:0000313" key="2">
    <source>
        <dbReference type="EMBL" id="BAH07027.1"/>
    </source>
</evidence>
<dbReference type="Pfam" id="PF06685">
    <property type="entry name" value="DUF1186"/>
    <property type="match status" value="1"/>
</dbReference>
<name>B9E3F2_CLOK1</name>
<feature type="compositionally biased region" description="Basic residues" evidence="1">
    <location>
        <begin position="265"/>
        <end position="290"/>
    </location>
</feature>
<dbReference type="EMBL" id="AP009049">
    <property type="protein sequence ID" value="BAH07027.1"/>
    <property type="molecule type" value="Genomic_DNA"/>
</dbReference>
<sequence>MQRGEYAFMNALLEQIKYANGKFPEEQIRQIISRKEEFIPELIEILRSAEDNYNEILGKPNYFLHIYAAYLLAQFNEEQSFSLIIDLISLPDEIVFKIFGDVVTEDLHRILASVCKGNVQPVKELLENENVNEYIRVAAIKTFPVLWVEGVISKDEIIKYYRSLLKEKLKRERSVVWGSLVSSCCEICPDELYEEIKEAYKDNLIENFYISLEEVEENFDIEDDERILNLKRRGYEFIRDTIKDLEYWPCFQQNIKSEPQNGTHIQRKIADKKKKKRKQVKASRKNQRRK</sequence>
<dbReference type="HOGENOM" id="CLU_075496_0_0_9"/>
<proteinExistence type="predicted"/>
<dbReference type="InterPro" id="IPR016024">
    <property type="entry name" value="ARM-type_fold"/>
</dbReference>
<dbReference type="InterPro" id="IPR010602">
    <property type="entry name" value="DUF1186"/>
</dbReference>
<evidence type="ECO:0008006" key="4">
    <source>
        <dbReference type="Google" id="ProtNLM"/>
    </source>
</evidence>
<dbReference type="Proteomes" id="UP000007969">
    <property type="component" value="Chromosome"/>
</dbReference>
<reference evidence="3" key="1">
    <citation type="submission" date="2005-09" db="EMBL/GenBank/DDBJ databases">
        <title>Complete genome sequence of Clostridium kluyveri and comparative genomics of Clostridia species.</title>
        <authorList>
            <person name="Inui M."/>
            <person name="Nonaka H."/>
            <person name="Shinoda Y."/>
            <person name="Ikenaga Y."/>
            <person name="Abe M."/>
            <person name="Naito K."/>
            <person name="Vertes A.A."/>
            <person name="Yukawa H."/>
        </authorList>
    </citation>
    <scope>NUCLEOTIDE SEQUENCE [LARGE SCALE GENOMIC DNA]</scope>
    <source>
        <strain evidence="3">NBRC 12016</strain>
    </source>
</reference>
<dbReference type="SUPFAM" id="SSF48371">
    <property type="entry name" value="ARM repeat"/>
    <property type="match status" value="1"/>
</dbReference>
<evidence type="ECO:0000313" key="3">
    <source>
        <dbReference type="Proteomes" id="UP000007969"/>
    </source>
</evidence>
<protein>
    <recommendedName>
        <fullName evidence="4">DUF1186 domain-containing protein</fullName>
    </recommendedName>
</protein>
<evidence type="ECO:0000256" key="1">
    <source>
        <dbReference type="SAM" id="MobiDB-lite"/>
    </source>
</evidence>
<accession>B9E3F2</accession>
<dbReference type="AlphaFoldDB" id="B9E3F2"/>
<organism evidence="2 3">
    <name type="scientific">Clostridium kluyveri (strain NBRC 12016)</name>
    <dbReference type="NCBI Taxonomy" id="583346"/>
    <lineage>
        <taxon>Bacteria</taxon>
        <taxon>Bacillati</taxon>
        <taxon>Bacillota</taxon>
        <taxon>Clostridia</taxon>
        <taxon>Eubacteriales</taxon>
        <taxon>Clostridiaceae</taxon>
        <taxon>Clostridium</taxon>
    </lineage>
</organism>
<dbReference type="KEGG" id="ckr:CKR_1976"/>